<evidence type="ECO:0000313" key="3">
    <source>
        <dbReference type="Proteomes" id="UP000187209"/>
    </source>
</evidence>
<organism evidence="2 3">
    <name type="scientific">Stentor coeruleus</name>
    <dbReference type="NCBI Taxonomy" id="5963"/>
    <lineage>
        <taxon>Eukaryota</taxon>
        <taxon>Sar</taxon>
        <taxon>Alveolata</taxon>
        <taxon>Ciliophora</taxon>
        <taxon>Postciliodesmatophora</taxon>
        <taxon>Heterotrichea</taxon>
        <taxon>Heterotrichida</taxon>
        <taxon>Stentoridae</taxon>
        <taxon>Stentor</taxon>
    </lineage>
</organism>
<protein>
    <submittedName>
        <fullName evidence="2">Uncharacterized protein</fullName>
    </submittedName>
</protein>
<feature type="coiled-coil region" evidence="1">
    <location>
        <begin position="161"/>
        <end position="346"/>
    </location>
</feature>
<comment type="caution">
    <text evidence="2">The sequence shown here is derived from an EMBL/GenBank/DDBJ whole genome shotgun (WGS) entry which is preliminary data.</text>
</comment>
<evidence type="ECO:0000313" key="2">
    <source>
        <dbReference type="EMBL" id="OMJ83188.1"/>
    </source>
</evidence>
<keyword evidence="1" id="KW-0175">Coiled coil</keyword>
<evidence type="ECO:0000256" key="1">
    <source>
        <dbReference type="SAM" id="Coils"/>
    </source>
</evidence>
<accession>A0A1R2C2E0</accession>
<gene>
    <name evidence="2" type="ORF">SteCoe_15970</name>
</gene>
<feature type="coiled-coil region" evidence="1">
    <location>
        <begin position="426"/>
        <end position="481"/>
    </location>
</feature>
<name>A0A1R2C2E0_9CILI</name>
<sequence length="586" mass="68138">MNSRLSPKQAASYLPQLRDTNSQVNPQKHFLLVESNKRLTSRQKGPSIKLCSSISPVSSDSINKGCSFSNWSSNSYINNSPLQSFDSKISKANNIYSEIAKLYEEIDNLNLSPHDKEKCKSFSTINCSDEKSLDQKSLRLDISDSVMDGKGTYIYDDNKIILELKKEIEEINQKHEQLEKLYFIDTNMLKKKIESKKKKYNELKNKHESVYCNQEKNNNQNENLVKRLCENEEKHRKEIKFYIKDINELNEKLSFASLEYSNAVEYIKKIKYEKKEIDEIKKENEEKVANLIEINNGLKNQICSLMEIINKSNDELAEAKRKIEMLENEIKHMIEAKKDYLALEEKLKFTTINMEFAVANYRELQQSFSAYREKASKTEKFLRLTIEKTSPSSPIYSSSQPIERSKTKKNSYIATKFTEIQSSEASQKLLKKISSLDDELISLKQELEKNNKDLAYSKKLLDEKSMLISQLESKQNELIRQQTEKVYKSSILSFAKFLKKQKKFVENAFFLLECEICKNQTVSSIRFPCSNSYQCRKTVLTEENCIKCRGPIKKAELAAMIELVKSFMINFAEDLELAKDIEEIIR</sequence>
<dbReference type="EMBL" id="MPUH01000313">
    <property type="protein sequence ID" value="OMJ83188.1"/>
    <property type="molecule type" value="Genomic_DNA"/>
</dbReference>
<reference evidence="2 3" key="1">
    <citation type="submission" date="2016-11" db="EMBL/GenBank/DDBJ databases">
        <title>The macronuclear genome of Stentor coeruleus: a giant cell with tiny introns.</title>
        <authorList>
            <person name="Slabodnick M."/>
            <person name="Ruby J.G."/>
            <person name="Reiff S.B."/>
            <person name="Swart E.C."/>
            <person name="Gosai S."/>
            <person name="Prabakaran S."/>
            <person name="Witkowska E."/>
            <person name="Larue G.E."/>
            <person name="Fisher S."/>
            <person name="Freeman R.M."/>
            <person name="Gunawardena J."/>
            <person name="Chu W."/>
            <person name="Stover N.A."/>
            <person name="Gregory B.D."/>
            <person name="Nowacki M."/>
            <person name="Derisi J."/>
            <person name="Roy S.W."/>
            <person name="Marshall W.F."/>
            <person name="Sood P."/>
        </authorList>
    </citation>
    <scope>NUCLEOTIDE SEQUENCE [LARGE SCALE GENOMIC DNA]</scope>
    <source>
        <strain evidence="2">WM001</strain>
    </source>
</reference>
<keyword evidence="3" id="KW-1185">Reference proteome</keyword>
<dbReference type="Proteomes" id="UP000187209">
    <property type="component" value="Unassembled WGS sequence"/>
</dbReference>
<dbReference type="AlphaFoldDB" id="A0A1R2C2E0"/>
<proteinExistence type="predicted"/>